<comment type="caution">
    <text evidence="1">The sequence shown here is derived from an EMBL/GenBank/DDBJ whole genome shotgun (WGS) entry which is preliminary data.</text>
</comment>
<sequence length="638" mass="69464">MQLSPLQSRLAASFIASCLLLALYFTLFSPHFAVAAEPKETFPLFLDDADIHVDLAESSSRDKTYEPEFLAFDKSIIGRAAADGTETLTNKEAKSVEIGEGATKIFKFEIPGLPARETADRQFELRDVHPPPQERDIDGHVTERDIILDASEEAPELAKRQTSRTVFISANTCNQPMRVEGSKTTLDPPQLTLFVSKSPSNQSPGPSANLATQDIISFNDGAVMHSLSVSNQLYIGVYAPNVSAEFFGTYMFEVAVSTDDFVHSYSTEPEKNLIFVDSDSHGALLYTPSLTDSPDPEAQARAMSTRPFVMFAQNKDDRSINGLRFSYCGLKNYAQVAAIKNGQLTQMVTTAMTNRGPGNFPKQQFYFSGLNASSNYTGILARSGSSGSQVGSGGHVFRATEFKTKSETGNCAIIANLAFCDQVAYAVPSNPKFNTTQLGKFYDDYAATMYNNFNKSLQQIPCEAPSSQRYSLASNCTSCAAAYKEWLCSVTIPRCEDFSNQEPYLHIRAASYPFPNGTMLDAATLAAQKADHPYENISAFNSSRNPLIDEVIQPGPYKEVLPCEDLCYKLVQSCPSAMGFGCPQPGMAGFDSGYAHRAANGLTCNYQGSAHVKSSSVKPLLSWGIFSAALGSMSFVLL</sequence>
<protein>
    <submittedName>
        <fullName evidence="1">Stretch-activated Ca2+-permeable channel component-domain-containing protein</fullName>
    </submittedName>
</protein>
<keyword evidence="2" id="KW-1185">Reference proteome</keyword>
<dbReference type="PANTHER" id="PTHR39142">
    <property type="entry name" value="MID1P"/>
    <property type="match status" value="1"/>
</dbReference>
<organism evidence="1 2">
    <name type="scientific">Podospora didyma</name>
    <dbReference type="NCBI Taxonomy" id="330526"/>
    <lineage>
        <taxon>Eukaryota</taxon>
        <taxon>Fungi</taxon>
        <taxon>Dikarya</taxon>
        <taxon>Ascomycota</taxon>
        <taxon>Pezizomycotina</taxon>
        <taxon>Sordariomycetes</taxon>
        <taxon>Sordariomycetidae</taxon>
        <taxon>Sordariales</taxon>
        <taxon>Podosporaceae</taxon>
        <taxon>Podospora</taxon>
    </lineage>
</organism>
<proteinExistence type="predicted"/>
<dbReference type="GO" id="GO:0005262">
    <property type="term" value="F:calcium channel activity"/>
    <property type="evidence" value="ECO:0007669"/>
    <property type="project" value="InterPro"/>
</dbReference>
<evidence type="ECO:0000313" key="2">
    <source>
        <dbReference type="Proteomes" id="UP001285441"/>
    </source>
</evidence>
<reference evidence="1" key="2">
    <citation type="submission" date="2023-06" db="EMBL/GenBank/DDBJ databases">
        <authorList>
            <consortium name="Lawrence Berkeley National Laboratory"/>
            <person name="Haridas S."/>
            <person name="Hensen N."/>
            <person name="Bonometti L."/>
            <person name="Westerberg I."/>
            <person name="Brannstrom I.O."/>
            <person name="Guillou S."/>
            <person name="Cros-Aarteil S."/>
            <person name="Calhoun S."/>
            <person name="Kuo A."/>
            <person name="Mondo S."/>
            <person name="Pangilinan J."/>
            <person name="Riley R."/>
            <person name="LaButti K."/>
            <person name="Andreopoulos B."/>
            <person name="Lipzen A."/>
            <person name="Chen C."/>
            <person name="Yanf M."/>
            <person name="Daum C."/>
            <person name="Ng V."/>
            <person name="Clum A."/>
            <person name="Steindorff A."/>
            <person name="Ohm R."/>
            <person name="Martin F."/>
            <person name="Silar P."/>
            <person name="Natvig D."/>
            <person name="Lalanne C."/>
            <person name="Gautier V."/>
            <person name="Ament-velasquez S.L."/>
            <person name="Kruys A."/>
            <person name="Hutchinson M.I."/>
            <person name="Powell A.J."/>
            <person name="Barry K."/>
            <person name="Miller A.N."/>
            <person name="Grigoriev I.V."/>
            <person name="Debuchy R."/>
            <person name="Gladieux P."/>
            <person name="Thoren M.H."/>
            <person name="Johannesson H."/>
        </authorList>
    </citation>
    <scope>NUCLEOTIDE SEQUENCE</scope>
    <source>
        <strain evidence="1">CBS 232.78</strain>
    </source>
</reference>
<dbReference type="GO" id="GO:0098703">
    <property type="term" value="P:calcium ion import across plasma membrane"/>
    <property type="evidence" value="ECO:0007669"/>
    <property type="project" value="InterPro"/>
</dbReference>
<accession>A0AAE0KL04</accession>
<dbReference type="InterPro" id="IPR024338">
    <property type="entry name" value="MID1/Yam8"/>
</dbReference>
<dbReference type="Proteomes" id="UP001285441">
    <property type="component" value="Unassembled WGS sequence"/>
</dbReference>
<dbReference type="EMBL" id="JAULSW010000006">
    <property type="protein sequence ID" value="KAK3378142.1"/>
    <property type="molecule type" value="Genomic_DNA"/>
</dbReference>
<dbReference type="Pfam" id="PF12929">
    <property type="entry name" value="Mid1"/>
    <property type="match status" value="1"/>
</dbReference>
<gene>
    <name evidence="1" type="ORF">B0H63DRAFT_238071</name>
</gene>
<evidence type="ECO:0000313" key="1">
    <source>
        <dbReference type="EMBL" id="KAK3378142.1"/>
    </source>
</evidence>
<dbReference type="PANTHER" id="PTHR39142:SF1">
    <property type="entry name" value="AEL197CP"/>
    <property type="match status" value="1"/>
</dbReference>
<name>A0AAE0KL04_9PEZI</name>
<reference evidence="1" key="1">
    <citation type="journal article" date="2023" name="Mol. Phylogenet. Evol.">
        <title>Genome-scale phylogeny and comparative genomics of the fungal order Sordariales.</title>
        <authorList>
            <person name="Hensen N."/>
            <person name="Bonometti L."/>
            <person name="Westerberg I."/>
            <person name="Brannstrom I.O."/>
            <person name="Guillou S."/>
            <person name="Cros-Aarteil S."/>
            <person name="Calhoun S."/>
            <person name="Haridas S."/>
            <person name="Kuo A."/>
            <person name="Mondo S."/>
            <person name="Pangilinan J."/>
            <person name="Riley R."/>
            <person name="LaButti K."/>
            <person name="Andreopoulos B."/>
            <person name="Lipzen A."/>
            <person name="Chen C."/>
            <person name="Yan M."/>
            <person name="Daum C."/>
            <person name="Ng V."/>
            <person name="Clum A."/>
            <person name="Steindorff A."/>
            <person name="Ohm R.A."/>
            <person name="Martin F."/>
            <person name="Silar P."/>
            <person name="Natvig D.O."/>
            <person name="Lalanne C."/>
            <person name="Gautier V."/>
            <person name="Ament-Velasquez S.L."/>
            <person name="Kruys A."/>
            <person name="Hutchinson M.I."/>
            <person name="Powell A.J."/>
            <person name="Barry K."/>
            <person name="Miller A.N."/>
            <person name="Grigoriev I.V."/>
            <person name="Debuchy R."/>
            <person name="Gladieux P."/>
            <person name="Hiltunen Thoren M."/>
            <person name="Johannesson H."/>
        </authorList>
    </citation>
    <scope>NUCLEOTIDE SEQUENCE</scope>
    <source>
        <strain evidence="1">CBS 232.78</strain>
    </source>
</reference>
<dbReference type="AlphaFoldDB" id="A0AAE0KL04"/>